<reference evidence="1 2" key="1">
    <citation type="submission" date="2020-04" db="EMBL/GenBank/DDBJ databases">
        <title>Molecular characterization of pseudomonads from Agaricus bisporus reveal novel blotch 2 pathogens in Western Europe.</title>
        <authorList>
            <person name="Taparia T."/>
            <person name="Krijger M."/>
            <person name="Haynes E."/>
            <person name="Elpinstone J.G."/>
            <person name="Noble R."/>
            <person name="Van Der Wolf J."/>
        </authorList>
    </citation>
    <scope>NUCLEOTIDE SEQUENCE [LARGE SCALE GENOMIC DNA]</scope>
    <source>
        <strain evidence="1 2">B7002</strain>
    </source>
</reference>
<sequence length="49" mass="5415">MDELGFANDRPIKAAERDLLRRSAFAKTLAAAIVGWKNQESRVITLTGL</sequence>
<protein>
    <submittedName>
        <fullName evidence="1">Uncharacterized protein</fullName>
    </submittedName>
</protein>
<organism evidence="1 2">
    <name type="scientific">Pseudomonas edaphica</name>
    <dbReference type="NCBI Taxonomy" id="2006980"/>
    <lineage>
        <taxon>Bacteria</taxon>
        <taxon>Pseudomonadati</taxon>
        <taxon>Pseudomonadota</taxon>
        <taxon>Gammaproteobacteria</taxon>
        <taxon>Pseudomonadales</taxon>
        <taxon>Pseudomonadaceae</taxon>
        <taxon>Pseudomonas</taxon>
    </lineage>
</organism>
<evidence type="ECO:0000313" key="1">
    <source>
        <dbReference type="EMBL" id="NVZ55818.1"/>
    </source>
</evidence>
<proteinExistence type="predicted"/>
<dbReference type="Proteomes" id="UP000560470">
    <property type="component" value="Unassembled WGS sequence"/>
</dbReference>
<dbReference type="EMBL" id="JACAOZ010000006">
    <property type="protein sequence ID" value="NVZ55818.1"/>
    <property type="molecule type" value="Genomic_DNA"/>
</dbReference>
<gene>
    <name evidence="1" type="ORF">HX797_06030</name>
</gene>
<comment type="caution">
    <text evidence="1">The sequence shown here is derived from an EMBL/GenBank/DDBJ whole genome shotgun (WGS) entry which is preliminary data.</text>
</comment>
<dbReference type="RefSeq" id="WP_177033032.1">
    <property type="nucleotide sequence ID" value="NZ_JACAOZ010000006.1"/>
</dbReference>
<dbReference type="AlphaFoldDB" id="A0A7Y7V6B3"/>
<evidence type="ECO:0000313" key="2">
    <source>
        <dbReference type="Proteomes" id="UP000560470"/>
    </source>
</evidence>
<name>A0A7Y7V6B3_9PSED</name>
<accession>A0A7Y7V6B3</accession>